<dbReference type="OrthoDB" id="9799835at2"/>
<accession>A0A1W6N607</accession>
<dbReference type="SUPFAM" id="SSF47729">
    <property type="entry name" value="IHF-like DNA-binding proteins"/>
    <property type="match status" value="1"/>
</dbReference>
<evidence type="ECO:0000256" key="2">
    <source>
        <dbReference type="ARBA" id="ARBA00023067"/>
    </source>
</evidence>
<dbReference type="GO" id="GO:0030527">
    <property type="term" value="F:structural constituent of chromatin"/>
    <property type="evidence" value="ECO:0007669"/>
    <property type="project" value="InterPro"/>
</dbReference>
<dbReference type="GO" id="GO:0005829">
    <property type="term" value="C:cytosol"/>
    <property type="evidence" value="ECO:0007669"/>
    <property type="project" value="TreeGrafter"/>
</dbReference>
<organism evidence="5 6">
    <name type="scientific">Candidatus Nucleicultrix amoebiphila FS5</name>
    <dbReference type="NCBI Taxonomy" id="1414854"/>
    <lineage>
        <taxon>Bacteria</taxon>
        <taxon>Pseudomonadati</taxon>
        <taxon>Pseudomonadota</taxon>
        <taxon>Alphaproteobacteria</taxon>
        <taxon>Holosporales</taxon>
        <taxon>Candidatus Nucleicultricaceae</taxon>
        <taxon>Candidatus Nucleicultrix</taxon>
    </lineage>
</organism>
<dbReference type="Pfam" id="PF00216">
    <property type="entry name" value="Bac_DNA_binding"/>
    <property type="match status" value="1"/>
</dbReference>
<dbReference type="InterPro" id="IPR020816">
    <property type="entry name" value="Histone-like_DNA-bd_CS"/>
</dbReference>
<dbReference type="GO" id="GO:0003677">
    <property type="term" value="F:DNA binding"/>
    <property type="evidence" value="ECO:0007669"/>
    <property type="project" value="UniProtKB-KW"/>
</dbReference>
<sequence length="91" mass="9800">MNKNDLIEQVAKVTKLSKSDVTRAVGSTFDCIAKALKKGDTCTFVGFGTFSTSKRKAREGRNPRTGAKIRIPASVQPKFRAGKALKEAVNG</sequence>
<keyword evidence="2" id="KW-0226">DNA condensation</keyword>
<name>A0A1W6N607_9PROT</name>
<dbReference type="RefSeq" id="WP_085784819.1">
    <property type="nucleotide sequence ID" value="NZ_CP008743.1"/>
</dbReference>
<evidence type="ECO:0000313" key="6">
    <source>
        <dbReference type="Proteomes" id="UP000237351"/>
    </source>
</evidence>
<dbReference type="PRINTS" id="PR01727">
    <property type="entry name" value="DNABINDINGHU"/>
</dbReference>
<evidence type="ECO:0000256" key="3">
    <source>
        <dbReference type="ARBA" id="ARBA00023125"/>
    </source>
</evidence>
<proteinExistence type="inferred from homology"/>
<protein>
    <submittedName>
        <fullName evidence="5">Transcriptional regulator HU subunit alpha</fullName>
    </submittedName>
</protein>
<gene>
    <name evidence="5" type="ORF">GQ61_08185</name>
</gene>
<dbReference type="AlphaFoldDB" id="A0A1W6N607"/>
<keyword evidence="6" id="KW-1185">Reference proteome</keyword>
<dbReference type="SMART" id="SM00411">
    <property type="entry name" value="BHL"/>
    <property type="match status" value="1"/>
</dbReference>
<dbReference type="Gene3D" id="4.10.520.10">
    <property type="entry name" value="IHF-like DNA-binding proteins"/>
    <property type="match status" value="1"/>
</dbReference>
<reference evidence="5 6" key="1">
    <citation type="submission" date="2014-06" db="EMBL/GenBank/DDBJ databases">
        <title>The genome of the endonuclear symbiont Nucleicultrix amoebiphila.</title>
        <authorList>
            <person name="Schulz F."/>
            <person name="Horn M."/>
        </authorList>
    </citation>
    <scope>NUCLEOTIDE SEQUENCE [LARGE SCALE GENOMIC DNA]</scope>
    <source>
        <strain evidence="5 6">FS5</strain>
    </source>
</reference>
<dbReference type="STRING" id="1414854.GQ61_08185"/>
<evidence type="ECO:0000256" key="4">
    <source>
        <dbReference type="RuleBase" id="RU003939"/>
    </source>
</evidence>
<evidence type="ECO:0000313" key="5">
    <source>
        <dbReference type="EMBL" id="ARN85271.1"/>
    </source>
</evidence>
<evidence type="ECO:0000256" key="1">
    <source>
        <dbReference type="ARBA" id="ARBA00010529"/>
    </source>
</evidence>
<dbReference type="InterPro" id="IPR000119">
    <property type="entry name" value="Hist_DNA-bd"/>
</dbReference>
<dbReference type="PANTHER" id="PTHR33175:SF3">
    <property type="entry name" value="DNA-BINDING PROTEIN HU-BETA"/>
    <property type="match status" value="1"/>
</dbReference>
<dbReference type="PROSITE" id="PS00045">
    <property type="entry name" value="HISTONE_LIKE"/>
    <property type="match status" value="1"/>
</dbReference>
<dbReference type="Proteomes" id="UP000237351">
    <property type="component" value="Chromosome"/>
</dbReference>
<dbReference type="CDD" id="cd13831">
    <property type="entry name" value="HU"/>
    <property type="match status" value="1"/>
</dbReference>
<keyword evidence="3" id="KW-0238">DNA-binding</keyword>
<dbReference type="PANTHER" id="PTHR33175">
    <property type="entry name" value="DNA-BINDING PROTEIN HU"/>
    <property type="match status" value="1"/>
</dbReference>
<dbReference type="EMBL" id="CP008743">
    <property type="protein sequence ID" value="ARN85271.1"/>
    <property type="molecule type" value="Genomic_DNA"/>
</dbReference>
<dbReference type="GO" id="GO:0030261">
    <property type="term" value="P:chromosome condensation"/>
    <property type="evidence" value="ECO:0007669"/>
    <property type="project" value="UniProtKB-KW"/>
</dbReference>
<dbReference type="KEGG" id="naf:GQ61_08185"/>
<dbReference type="InterPro" id="IPR010992">
    <property type="entry name" value="IHF-like_DNA-bd_dom_sf"/>
</dbReference>
<comment type="similarity">
    <text evidence="1 4">Belongs to the bacterial histone-like protein family.</text>
</comment>